<feature type="transmembrane region" description="Helical" evidence="1">
    <location>
        <begin position="42"/>
        <end position="61"/>
    </location>
</feature>
<dbReference type="EMBL" id="NPEA01000016">
    <property type="protein sequence ID" value="PJZ75323.1"/>
    <property type="molecule type" value="Genomic_DNA"/>
</dbReference>
<accession>A0A2M9ZTV9</accession>
<comment type="caution">
    <text evidence="2">The sequence shown here is derived from an EMBL/GenBank/DDBJ whole genome shotgun (WGS) entry which is preliminary data.</text>
</comment>
<evidence type="ECO:0000313" key="3">
    <source>
        <dbReference type="Proteomes" id="UP000231843"/>
    </source>
</evidence>
<name>A0A2M9ZTV9_9LEPT</name>
<sequence length="136" mass="16210">MLAHTFIIDEVVSLWLYLLFKFLINFWLVSRRLYDFKFENPWTYIFSFLLTLADYLYFPLFQYLQRIQEFDSFYIAIPLLFLIKGVSWSLVAFINTYSSDKLSRYSSWLYAIVLSALADFLIALPVIFIGFLIAAF</sequence>
<evidence type="ECO:0000256" key="1">
    <source>
        <dbReference type="SAM" id="Phobius"/>
    </source>
</evidence>
<reference evidence="2 3" key="1">
    <citation type="submission" date="2017-07" db="EMBL/GenBank/DDBJ databases">
        <title>Leptospira spp. isolated from tropical soils.</title>
        <authorList>
            <person name="Thibeaux R."/>
            <person name="Iraola G."/>
            <person name="Ferres I."/>
            <person name="Bierque E."/>
            <person name="Girault D."/>
            <person name="Soupe-Gilbert M.-E."/>
            <person name="Picardeau M."/>
            <person name="Goarant C."/>
        </authorList>
    </citation>
    <scope>NUCLEOTIDE SEQUENCE [LARGE SCALE GENOMIC DNA]</scope>
    <source>
        <strain evidence="2 3">ES4-C-A1</strain>
    </source>
</reference>
<organism evidence="2 3">
    <name type="scientific">Leptospira neocaledonica</name>
    <dbReference type="NCBI Taxonomy" id="2023192"/>
    <lineage>
        <taxon>Bacteria</taxon>
        <taxon>Pseudomonadati</taxon>
        <taxon>Spirochaetota</taxon>
        <taxon>Spirochaetia</taxon>
        <taxon>Leptospirales</taxon>
        <taxon>Leptospiraceae</taxon>
        <taxon>Leptospira</taxon>
    </lineage>
</organism>
<feature type="transmembrane region" description="Helical" evidence="1">
    <location>
        <begin position="108"/>
        <end position="135"/>
    </location>
</feature>
<protein>
    <recommendedName>
        <fullName evidence="4">Histidine kinase</fullName>
    </recommendedName>
</protein>
<keyword evidence="3" id="KW-1185">Reference proteome</keyword>
<feature type="transmembrane region" description="Helical" evidence="1">
    <location>
        <begin position="73"/>
        <end position="96"/>
    </location>
</feature>
<keyword evidence="1" id="KW-0812">Transmembrane</keyword>
<dbReference type="Proteomes" id="UP000231843">
    <property type="component" value="Unassembled WGS sequence"/>
</dbReference>
<keyword evidence="1" id="KW-1133">Transmembrane helix</keyword>
<evidence type="ECO:0000313" key="2">
    <source>
        <dbReference type="EMBL" id="PJZ75323.1"/>
    </source>
</evidence>
<keyword evidence="1" id="KW-0472">Membrane</keyword>
<feature type="transmembrane region" description="Helical" evidence="1">
    <location>
        <begin position="12"/>
        <end position="30"/>
    </location>
</feature>
<evidence type="ECO:0008006" key="4">
    <source>
        <dbReference type="Google" id="ProtNLM"/>
    </source>
</evidence>
<gene>
    <name evidence="2" type="ORF">CH365_19580</name>
</gene>
<proteinExistence type="predicted"/>
<dbReference type="AlphaFoldDB" id="A0A2M9ZTV9"/>